<proteinExistence type="predicted"/>
<dbReference type="Proteomes" id="UP000608522">
    <property type="component" value="Unassembled WGS sequence"/>
</dbReference>
<accession>A0ABQ3TLX9</accession>
<name>A0ABQ3TLX9_9ACTN</name>
<sequence>MTEEPHRQQGQTEPDQEGSNEDDPRLRADGERLSGERQGTSCQCQANAVVETKPVHRGSTDFVMCRHGSVESRSEEDG</sequence>
<dbReference type="EMBL" id="BNED01000005">
    <property type="protein sequence ID" value="GHI81429.1"/>
    <property type="molecule type" value="Genomic_DNA"/>
</dbReference>
<gene>
    <name evidence="2" type="ORF">Sspor_69900</name>
</gene>
<evidence type="ECO:0000313" key="3">
    <source>
        <dbReference type="Proteomes" id="UP000608522"/>
    </source>
</evidence>
<organism evidence="2 3">
    <name type="scientific">Streptomyces spororaveus</name>
    <dbReference type="NCBI Taxonomy" id="284039"/>
    <lineage>
        <taxon>Bacteria</taxon>
        <taxon>Bacillati</taxon>
        <taxon>Actinomycetota</taxon>
        <taxon>Actinomycetes</taxon>
        <taxon>Kitasatosporales</taxon>
        <taxon>Streptomycetaceae</taxon>
        <taxon>Streptomyces</taxon>
    </lineage>
</organism>
<evidence type="ECO:0000313" key="2">
    <source>
        <dbReference type="EMBL" id="GHI81429.1"/>
    </source>
</evidence>
<feature type="region of interest" description="Disordered" evidence="1">
    <location>
        <begin position="1"/>
        <end position="40"/>
    </location>
</feature>
<keyword evidence="3" id="KW-1185">Reference proteome</keyword>
<evidence type="ECO:0000256" key="1">
    <source>
        <dbReference type="SAM" id="MobiDB-lite"/>
    </source>
</evidence>
<protein>
    <submittedName>
        <fullName evidence="2">Uncharacterized protein</fullName>
    </submittedName>
</protein>
<feature type="compositionally biased region" description="Basic and acidic residues" evidence="1">
    <location>
        <begin position="22"/>
        <end position="35"/>
    </location>
</feature>
<comment type="caution">
    <text evidence="2">The sequence shown here is derived from an EMBL/GenBank/DDBJ whole genome shotgun (WGS) entry which is preliminary data.</text>
</comment>
<reference evidence="3" key="1">
    <citation type="submission" date="2023-07" db="EMBL/GenBank/DDBJ databases">
        <title>Whole genome shotgun sequence of Streptomyces spororaveus NBRC 15456.</title>
        <authorList>
            <person name="Komaki H."/>
            <person name="Tamura T."/>
        </authorList>
    </citation>
    <scope>NUCLEOTIDE SEQUENCE [LARGE SCALE GENOMIC DNA]</scope>
    <source>
        <strain evidence="3">NBRC 15456</strain>
    </source>
</reference>